<dbReference type="AlphaFoldDB" id="A0AAV2QZG3"/>
<dbReference type="PANTHER" id="PTHR12137">
    <property type="entry name" value="CARBOHYDRATE SULFOTRANSFERASE"/>
    <property type="match status" value="1"/>
</dbReference>
<evidence type="ECO:0000256" key="4">
    <source>
        <dbReference type="ARBA" id="ARBA00022692"/>
    </source>
</evidence>
<evidence type="ECO:0000256" key="2">
    <source>
        <dbReference type="ARBA" id="ARBA00006339"/>
    </source>
</evidence>
<keyword evidence="9" id="KW-0735">Signal-anchor</keyword>
<keyword evidence="7 9" id="KW-0472">Membrane</keyword>
<dbReference type="GO" id="GO:0016051">
    <property type="term" value="P:carbohydrate biosynthetic process"/>
    <property type="evidence" value="ECO:0007669"/>
    <property type="project" value="InterPro"/>
</dbReference>
<evidence type="ECO:0000256" key="3">
    <source>
        <dbReference type="ARBA" id="ARBA00022679"/>
    </source>
</evidence>
<dbReference type="Pfam" id="PF03567">
    <property type="entry name" value="Sulfotransfer_2"/>
    <property type="match status" value="1"/>
</dbReference>
<proteinExistence type="inferred from homology"/>
<evidence type="ECO:0000313" key="11">
    <source>
        <dbReference type="Proteomes" id="UP001497623"/>
    </source>
</evidence>
<keyword evidence="3 9" id="KW-0808">Transferase</keyword>
<dbReference type="Proteomes" id="UP001497623">
    <property type="component" value="Unassembled WGS sequence"/>
</dbReference>
<gene>
    <name evidence="10" type="ORF">MNOR_LOCUS18847</name>
</gene>
<evidence type="ECO:0000256" key="9">
    <source>
        <dbReference type="RuleBase" id="RU364020"/>
    </source>
</evidence>
<dbReference type="PANTHER" id="PTHR12137:SF54">
    <property type="entry name" value="CARBOHYDRATE SULFOTRANSFERASE"/>
    <property type="match status" value="1"/>
</dbReference>
<keyword evidence="8 9" id="KW-0325">Glycoprotein</keyword>
<protein>
    <recommendedName>
        <fullName evidence="9">Carbohydrate sulfotransferase</fullName>
        <ecNumber evidence="9">2.8.2.-</ecNumber>
    </recommendedName>
</protein>
<dbReference type="GO" id="GO:0000139">
    <property type="term" value="C:Golgi membrane"/>
    <property type="evidence" value="ECO:0007669"/>
    <property type="project" value="UniProtKB-SubCell"/>
</dbReference>
<keyword evidence="6 9" id="KW-0333">Golgi apparatus</keyword>
<keyword evidence="9" id="KW-0119">Carbohydrate metabolism</keyword>
<dbReference type="InterPro" id="IPR018011">
    <property type="entry name" value="Carb_sulfotrans_8-10"/>
</dbReference>
<keyword evidence="11" id="KW-1185">Reference proteome</keyword>
<dbReference type="EMBL" id="CAXKWB010013708">
    <property type="protein sequence ID" value="CAL4108341.1"/>
    <property type="molecule type" value="Genomic_DNA"/>
</dbReference>
<evidence type="ECO:0000256" key="5">
    <source>
        <dbReference type="ARBA" id="ARBA00022989"/>
    </source>
</evidence>
<evidence type="ECO:0000256" key="6">
    <source>
        <dbReference type="ARBA" id="ARBA00023034"/>
    </source>
</evidence>
<name>A0AAV2QZG3_MEGNR</name>
<feature type="transmembrane region" description="Helical" evidence="9">
    <location>
        <begin position="7"/>
        <end position="29"/>
    </location>
</feature>
<sequence length="438" mass="48991">MGYLNQLITCILLVMCLMVYILNSGLNMFNITVSPAIQPAAVGQHRQFITQKTTTGGTNRSIESLVSNSNFSTTTPSFVSSTSSEAMLISSSTNVPPIASNGNTKNINNMPAITNMPVSIKKSKIQEVGAWEKQISSRFKQRTETLKKACASISNAIGNQGYTINHRLYFAKGILSCLIAKVGTSTWKTHLLDLVGNKKEGWVHKPSLTGKIKAKKRLTSSQLNEFIHPSTKYKSHLGKVKQKVDLQGSKFHTVVRVMTVRHPLVRLISAYREKYLGGNNITYGVHKGTVDEVGFSSKRFHSSLMKTVGMTAVAGDIISFNFTQFLMHITRKGNPHWAPFYTTCSPCQLDYDYILHLETFEDDLAYVYQRVGISTKNANKKVHETSGGSSDLSLVNSYFRDQPDQLLERVYHIYETDLKLFGYAIPEFFHKFDGRDKS</sequence>
<evidence type="ECO:0000256" key="1">
    <source>
        <dbReference type="ARBA" id="ARBA00004323"/>
    </source>
</evidence>
<comment type="similarity">
    <text evidence="2 9">Belongs to the sulfotransferase 2 family.</text>
</comment>
<comment type="subcellular location">
    <subcellularLocation>
        <location evidence="1 9">Golgi apparatus membrane</location>
        <topology evidence="1 9">Single-pass type II membrane protein</topology>
    </subcellularLocation>
</comment>
<evidence type="ECO:0000256" key="8">
    <source>
        <dbReference type="ARBA" id="ARBA00023180"/>
    </source>
</evidence>
<comment type="caution">
    <text evidence="10">The sequence shown here is derived from an EMBL/GenBank/DDBJ whole genome shotgun (WGS) entry which is preliminary data.</text>
</comment>
<dbReference type="EC" id="2.8.2.-" evidence="9"/>
<evidence type="ECO:0000313" key="10">
    <source>
        <dbReference type="EMBL" id="CAL4108341.1"/>
    </source>
</evidence>
<keyword evidence="4 9" id="KW-0812">Transmembrane</keyword>
<evidence type="ECO:0000256" key="7">
    <source>
        <dbReference type="ARBA" id="ARBA00023136"/>
    </source>
</evidence>
<dbReference type="GO" id="GO:0008146">
    <property type="term" value="F:sulfotransferase activity"/>
    <property type="evidence" value="ECO:0007669"/>
    <property type="project" value="InterPro"/>
</dbReference>
<keyword evidence="5 9" id="KW-1133">Transmembrane helix</keyword>
<organism evidence="10 11">
    <name type="scientific">Meganyctiphanes norvegica</name>
    <name type="common">Northern krill</name>
    <name type="synonym">Thysanopoda norvegica</name>
    <dbReference type="NCBI Taxonomy" id="48144"/>
    <lineage>
        <taxon>Eukaryota</taxon>
        <taxon>Metazoa</taxon>
        <taxon>Ecdysozoa</taxon>
        <taxon>Arthropoda</taxon>
        <taxon>Crustacea</taxon>
        <taxon>Multicrustacea</taxon>
        <taxon>Malacostraca</taxon>
        <taxon>Eumalacostraca</taxon>
        <taxon>Eucarida</taxon>
        <taxon>Euphausiacea</taxon>
        <taxon>Euphausiidae</taxon>
        <taxon>Meganyctiphanes</taxon>
    </lineage>
</organism>
<dbReference type="InterPro" id="IPR005331">
    <property type="entry name" value="Sulfotransferase"/>
</dbReference>
<accession>A0AAV2QZG3</accession>
<reference evidence="10 11" key="1">
    <citation type="submission" date="2024-05" db="EMBL/GenBank/DDBJ databases">
        <authorList>
            <person name="Wallberg A."/>
        </authorList>
    </citation>
    <scope>NUCLEOTIDE SEQUENCE [LARGE SCALE GENOMIC DNA]</scope>
</reference>